<organism evidence="1 2">
    <name type="scientific">Corynebacterium glucuronolyticum ATCC 51866</name>
    <dbReference type="NCBI Taxonomy" id="548478"/>
    <lineage>
        <taxon>Bacteria</taxon>
        <taxon>Bacillati</taxon>
        <taxon>Actinomycetota</taxon>
        <taxon>Actinomycetes</taxon>
        <taxon>Mycobacteriales</taxon>
        <taxon>Corynebacteriaceae</taxon>
        <taxon>Corynebacterium</taxon>
    </lineage>
</organism>
<comment type="caution">
    <text evidence="1">The sequence shown here is derived from an EMBL/GenBank/DDBJ whole genome shotgun (WGS) entry which is preliminary data.</text>
</comment>
<accession>A0ABP2DVH5</accession>
<gene>
    <name evidence="1" type="ORF">HMPREF0293_0548</name>
</gene>
<evidence type="ECO:0000313" key="1">
    <source>
        <dbReference type="EMBL" id="EEI63974.1"/>
    </source>
</evidence>
<sequence>MQSRPATREFFKIGYLFKMLKRDTRTVNGPAQNFWSDVYPNRHARSFL</sequence>
<keyword evidence="2" id="KW-1185">Reference proteome</keyword>
<dbReference type="Proteomes" id="UP000006237">
    <property type="component" value="Unassembled WGS sequence"/>
</dbReference>
<evidence type="ECO:0000313" key="2">
    <source>
        <dbReference type="Proteomes" id="UP000006237"/>
    </source>
</evidence>
<dbReference type="EMBL" id="ACHF01000018">
    <property type="protein sequence ID" value="EEI63974.1"/>
    <property type="molecule type" value="Genomic_DNA"/>
</dbReference>
<protein>
    <submittedName>
        <fullName evidence="1">Uncharacterized protein</fullName>
    </submittedName>
</protein>
<proteinExistence type="predicted"/>
<reference evidence="1 2" key="1">
    <citation type="submission" date="2009-01" db="EMBL/GenBank/DDBJ databases">
        <authorList>
            <person name="Qin X."/>
            <person name="Bachman B."/>
            <person name="Battles P."/>
            <person name="Bell A."/>
            <person name="Bess C."/>
            <person name="Bickham C."/>
            <person name="Chaboub L."/>
            <person name="Chen D."/>
            <person name="Coyle M."/>
            <person name="Deiros D.R."/>
            <person name="Dinh H."/>
            <person name="Forbes L."/>
            <person name="Fowler G."/>
            <person name="Francisco L."/>
            <person name="Fu Q."/>
            <person name="Gubbala S."/>
            <person name="Hale W."/>
            <person name="Han Y."/>
            <person name="Hemphill L."/>
            <person name="Highlander S.K."/>
            <person name="Hirani K."/>
            <person name="Hogues M."/>
            <person name="Jackson L."/>
            <person name="Jakkamsetti A."/>
            <person name="Javaid M."/>
            <person name="Jiang H."/>
            <person name="Korchina V."/>
            <person name="Kovar C."/>
            <person name="Lara F."/>
            <person name="Lee S."/>
            <person name="Mata R."/>
            <person name="Mathew T."/>
            <person name="Moen C."/>
            <person name="Morales K."/>
            <person name="Munidasa M."/>
            <person name="Nazareth L."/>
            <person name="Ngo R."/>
            <person name="Nguyen L."/>
            <person name="Okwuonu G."/>
            <person name="Ongeri F."/>
            <person name="Patil S."/>
            <person name="Petrosino J."/>
            <person name="Pham C."/>
            <person name="Pham P."/>
            <person name="Pu L.-L."/>
            <person name="Puazo M."/>
            <person name="Raj R."/>
            <person name="Reid J."/>
            <person name="Rouhana J."/>
            <person name="Saada N."/>
            <person name="Shang Y."/>
            <person name="Simmons D."/>
            <person name="Thornton R."/>
            <person name="Warren J."/>
            <person name="Weissenberger G."/>
            <person name="Zhang J."/>
            <person name="Zhang L."/>
            <person name="Zhou C."/>
            <person name="Zhu D."/>
            <person name="Muzny D."/>
            <person name="Worley K."/>
            <person name="Gibbs R."/>
        </authorList>
    </citation>
    <scope>NUCLEOTIDE SEQUENCE [LARGE SCALE GENOMIC DNA]</scope>
    <source>
        <strain evidence="1 2">ATCC 51866</strain>
    </source>
</reference>
<name>A0ABP2DVH5_9CORY</name>